<evidence type="ECO:0000256" key="1">
    <source>
        <dbReference type="ARBA" id="ARBA00022603"/>
    </source>
</evidence>
<dbReference type="EMBL" id="BART01008681">
    <property type="protein sequence ID" value="GAG56606.1"/>
    <property type="molecule type" value="Genomic_DNA"/>
</dbReference>
<dbReference type="GO" id="GO:0008168">
    <property type="term" value="F:methyltransferase activity"/>
    <property type="evidence" value="ECO:0007669"/>
    <property type="project" value="UniProtKB-KW"/>
</dbReference>
<sequence length="190" mass="21811">MNEPKNEIRFIDLFGGIGGFRLGIERANNNRTFHKTQTKNLQKDMSNSSTSVWDGGKFSSFSCVWYCDSDKYAVQTYNKNFKENYEPTDIRQVKTSEIPDFDLLCAGFPCQAFSIAGKRRGFKDTRGTLFFEIARIAEAKRPSYLLLENVKGLLNHEKGETFKTILQTLEELGYEVQWVVLNSKFFGVPQ</sequence>
<dbReference type="PRINTS" id="PR00105">
    <property type="entry name" value="C5METTRFRASE"/>
</dbReference>
<keyword evidence="3" id="KW-0949">S-adenosyl-L-methionine</keyword>
<dbReference type="Gene3D" id="3.40.50.150">
    <property type="entry name" value="Vaccinia Virus protein VP39"/>
    <property type="match status" value="1"/>
</dbReference>
<dbReference type="InterPro" id="IPR050750">
    <property type="entry name" value="C5-MTase"/>
</dbReference>
<accession>X1A8T2</accession>
<dbReference type="PROSITE" id="PS00094">
    <property type="entry name" value="C5_MTASE_1"/>
    <property type="match status" value="1"/>
</dbReference>
<organism evidence="4">
    <name type="scientific">marine sediment metagenome</name>
    <dbReference type="NCBI Taxonomy" id="412755"/>
    <lineage>
        <taxon>unclassified sequences</taxon>
        <taxon>metagenomes</taxon>
        <taxon>ecological metagenomes</taxon>
    </lineage>
</organism>
<dbReference type="GO" id="GO:0032259">
    <property type="term" value="P:methylation"/>
    <property type="evidence" value="ECO:0007669"/>
    <property type="project" value="UniProtKB-KW"/>
</dbReference>
<dbReference type="AlphaFoldDB" id="X1A8T2"/>
<dbReference type="SUPFAM" id="SSF53335">
    <property type="entry name" value="S-adenosyl-L-methionine-dependent methyltransferases"/>
    <property type="match status" value="1"/>
</dbReference>
<name>X1A8T2_9ZZZZ</name>
<dbReference type="InterPro" id="IPR001525">
    <property type="entry name" value="C5_MeTfrase"/>
</dbReference>
<dbReference type="PANTHER" id="PTHR46098">
    <property type="entry name" value="TRNA (CYTOSINE(38)-C(5))-METHYLTRANSFERASE"/>
    <property type="match status" value="1"/>
</dbReference>
<gene>
    <name evidence="4" type="ORF">S01H4_19462</name>
</gene>
<dbReference type="InterPro" id="IPR029063">
    <property type="entry name" value="SAM-dependent_MTases_sf"/>
</dbReference>
<proteinExistence type="predicted"/>
<reference evidence="4" key="1">
    <citation type="journal article" date="2014" name="Front. Microbiol.">
        <title>High frequency of phylogenetically diverse reductive dehalogenase-homologous genes in deep subseafloor sedimentary metagenomes.</title>
        <authorList>
            <person name="Kawai M."/>
            <person name="Futagami T."/>
            <person name="Toyoda A."/>
            <person name="Takaki Y."/>
            <person name="Nishi S."/>
            <person name="Hori S."/>
            <person name="Arai W."/>
            <person name="Tsubouchi T."/>
            <person name="Morono Y."/>
            <person name="Uchiyama I."/>
            <person name="Ito T."/>
            <person name="Fujiyama A."/>
            <person name="Inagaki F."/>
            <person name="Takami H."/>
        </authorList>
    </citation>
    <scope>NUCLEOTIDE SEQUENCE</scope>
    <source>
        <strain evidence="4">Expedition CK06-06</strain>
    </source>
</reference>
<evidence type="ECO:0000256" key="3">
    <source>
        <dbReference type="ARBA" id="ARBA00022691"/>
    </source>
</evidence>
<feature type="non-terminal residue" evidence="4">
    <location>
        <position position="190"/>
    </location>
</feature>
<protein>
    <recommendedName>
        <fullName evidence="5">DNA (cytosine-5-)-methyltransferase</fullName>
    </recommendedName>
</protein>
<dbReference type="NCBIfam" id="TIGR00675">
    <property type="entry name" value="dcm"/>
    <property type="match status" value="1"/>
</dbReference>
<keyword evidence="2" id="KW-0808">Transferase</keyword>
<dbReference type="PROSITE" id="PS51679">
    <property type="entry name" value="SAM_MT_C5"/>
    <property type="match status" value="1"/>
</dbReference>
<dbReference type="InterPro" id="IPR018117">
    <property type="entry name" value="C5_DNA_meth_AS"/>
</dbReference>
<keyword evidence="1" id="KW-0489">Methyltransferase</keyword>
<comment type="caution">
    <text evidence="4">The sequence shown here is derived from an EMBL/GenBank/DDBJ whole genome shotgun (WGS) entry which is preliminary data.</text>
</comment>
<evidence type="ECO:0000256" key="2">
    <source>
        <dbReference type="ARBA" id="ARBA00022679"/>
    </source>
</evidence>
<evidence type="ECO:0008006" key="5">
    <source>
        <dbReference type="Google" id="ProtNLM"/>
    </source>
</evidence>
<dbReference type="PANTHER" id="PTHR46098:SF1">
    <property type="entry name" value="TRNA (CYTOSINE(38)-C(5))-METHYLTRANSFERASE"/>
    <property type="match status" value="1"/>
</dbReference>
<dbReference type="Pfam" id="PF00145">
    <property type="entry name" value="DNA_methylase"/>
    <property type="match status" value="1"/>
</dbReference>
<evidence type="ECO:0000313" key="4">
    <source>
        <dbReference type="EMBL" id="GAG56606.1"/>
    </source>
</evidence>